<gene>
    <name evidence="2" type="ORF">L596_001248</name>
</gene>
<reference evidence="2 3" key="2">
    <citation type="journal article" date="2019" name="G3 (Bethesda)">
        <title>Hybrid Assembly of the Genome of the Entomopathogenic Nematode Steinernema carpocapsae Identifies the X-Chromosome.</title>
        <authorList>
            <person name="Serra L."/>
            <person name="Macchietto M."/>
            <person name="Macias-Munoz A."/>
            <person name="McGill C.J."/>
            <person name="Rodriguez I.M."/>
            <person name="Rodriguez B."/>
            <person name="Murad R."/>
            <person name="Mortazavi A."/>
        </authorList>
    </citation>
    <scope>NUCLEOTIDE SEQUENCE [LARGE SCALE GENOMIC DNA]</scope>
    <source>
        <strain evidence="2 3">ALL</strain>
    </source>
</reference>
<reference evidence="2 3" key="1">
    <citation type="journal article" date="2015" name="Genome Biol.">
        <title>Comparative genomics of Steinernema reveals deeply conserved gene regulatory networks.</title>
        <authorList>
            <person name="Dillman A.R."/>
            <person name="Macchietto M."/>
            <person name="Porter C.F."/>
            <person name="Rogers A."/>
            <person name="Williams B."/>
            <person name="Antoshechkin I."/>
            <person name="Lee M.M."/>
            <person name="Goodwin Z."/>
            <person name="Lu X."/>
            <person name="Lewis E.E."/>
            <person name="Goodrich-Blair H."/>
            <person name="Stock S.P."/>
            <person name="Adams B.J."/>
            <person name="Sternberg P.W."/>
            <person name="Mortazavi A."/>
        </authorList>
    </citation>
    <scope>NUCLEOTIDE SEQUENCE [LARGE SCALE GENOMIC DNA]</scope>
    <source>
        <strain evidence="2 3">ALL</strain>
    </source>
</reference>
<name>A0A4U8UL10_STECR</name>
<evidence type="ECO:0000256" key="1">
    <source>
        <dbReference type="SAM" id="MobiDB-lite"/>
    </source>
</evidence>
<accession>A0A4U8UL10</accession>
<feature type="region of interest" description="Disordered" evidence="1">
    <location>
        <begin position="16"/>
        <end position="58"/>
    </location>
</feature>
<evidence type="ECO:0000313" key="3">
    <source>
        <dbReference type="Proteomes" id="UP000298663"/>
    </source>
</evidence>
<proteinExistence type="predicted"/>
<dbReference type="EMBL" id="AZBU02000001">
    <property type="protein sequence ID" value="TMS33516.1"/>
    <property type="molecule type" value="Genomic_DNA"/>
</dbReference>
<feature type="compositionally biased region" description="Basic and acidic residues" evidence="1">
    <location>
        <begin position="38"/>
        <end position="58"/>
    </location>
</feature>
<evidence type="ECO:0000313" key="2">
    <source>
        <dbReference type="EMBL" id="TMS33516.1"/>
    </source>
</evidence>
<comment type="caution">
    <text evidence="2">The sequence shown here is derived from an EMBL/GenBank/DDBJ whole genome shotgun (WGS) entry which is preliminary data.</text>
</comment>
<organism evidence="2 3">
    <name type="scientific">Steinernema carpocapsae</name>
    <name type="common">Entomopathogenic nematode</name>
    <dbReference type="NCBI Taxonomy" id="34508"/>
    <lineage>
        <taxon>Eukaryota</taxon>
        <taxon>Metazoa</taxon>
        <taxon>Ecdysozoa</taxon>
        <taxon>Nematoda</taxon>
        <taxon>Chromadorea</taxon>
        <taxon>Rhabditida</taxon>
        <taxon>Tylenchina</taxon>
        <taxon>Panagrolaimomorpha</taxon>
        <taxon>Strongyloidoidea</taxon>
        <taxon>Steinernematidae</taxon>
        <taxon>Steinernema</taxon>
    </lineage>
</organism>
<feature type="compositionally biased region" description="Basic and acidic residues" evidence="1">
    <location>
        <begin position="16"/>
        <end position="31"/>
    </location>
</feature>
<keyword evidence="3" id="KW-1185">Reference proteome</keyword>
<protein>
    <submittedName>
        <fullName evidence="2">Uncharacterized protein</fullName>
    </submittedName>
</protein>
<dbReference type="Proteomes" id="UP000298663">
    <property type="component" value="Unassembled WGS sequence"/>
</dbReference>
<dbReference type="AlphaFoldDB" id="A0A4U8UL10"/>
<sequence>MFLEHKQDIWSLKWSKDASSRRSNRQEDHSQKSSKTFRRSDHFASHHRDQSHQDASEDFRRLPTKNALVIKTKISVILANRHYSQVKNVILRFAPYTTEGLATQCAKIMKVWRGRHYYEVCVEYKTGCRLPASEPLKNNASYLVTFAAPGKMRGVHLFALWADELKERIDAYKARRC</sequence>